<sequence length="164" mass="17888">MALLLVVLSLFVINRLLRMPLGRAWEALREDEIACRSLGLSPRRIKLTAFTISAAFAGFAGTLFAARQGFVSPESFTFAESAFVLAIVVLGGMGSQFAVILAAVLLVVSRELMRDFNEYSMLMLGTKHAAGLMVLMMIWRPQGLLPMTRPQLKLKNGAAKGEQA</sequence>
<dbReference type="PANTHER" id="PTHR30482">
    <property type="entry name" value="HIGH-AFFINITY BRANCHED-CHAIN AMINO ACID TRANSPORT SYSTEM PERMEASE"/>
    <property type="match status" value="1"/>
</dbReference>
<evidence type="ECO:0000256" key="5">
    <source>
        <dbReference type="ARBA" id="ARBA00023136"/>
    </source>
</evidence>
<dbReference type="CDD" id="cd06581">
    <property type="entry name" value="TM_PBP1_LivM_like"/>
    <property type="match status" value="1"/>
</dbReference>
<evidence type="ECO:0008006" key="9">
    <source>
        <dbReference type="Google" id="ProtNLM"/>
    </source>
</evidence>
<feature type="transmembrane region" description="Helical" evidence="6">
    <location>
        <begin position="78"/>
        <end position="107"/>
    </location>
</feature>
<dbReference type="InterPro" id="IPR043428">
    <property type="entry name" value="LivM-like"/>
</dbReference>
<accession>A0A8S0FG97</accession>
<organism evidence="7 8">
    <name type="scientific">Escherichia coli</name>
    <dbReference type="NCBI Taxonomy" id="562"/>
    <lineage>
        <taxon>Bacteria</taxon>
        <taxon>Pseudomonadati</taxon>
        <taxon>Pseudomonadota</taxon>
        <taxon>Gammaproteobacteria</taxon>
        <taxon>Enterobacterales</taxon>
        <taxon>Enterobacteriaceae</taxon>
        <taxon>Escherichia</taxon>
    </lineage>
</organism>
<evidence type="ECO:0000256" key="4">
    <source>
        <dbReference type="ARBA" id="ARBA00022989"/>
    </source>
</evidence>
<dbReference type="Pfam" id="PF02653">
    <property type="entry name" value="BPD_transp_2"/>
    <property type="match status" value="1"/>
</dbReference>
<feature type="transmembrane region" description="Helical" evidence="6">
    <location>
        <begin position="47"/>
        <end position="66"/>
    </location>
</feature>
<protein>
    <recommendedName>
        <fullName evidence="9">High-affinity branched-chain amino acid ABC transporter permease</fullName>
    </recommendedName>
</protein>
<evidence type="ECO:0000313" key="7">
    <source>
        <dbReference type="EMBL" id="BBU80121.1"/>
    </source>
</evidence>
<name>A0A8S0FG97_ECOLX</name>
<comment type="subcellular location">
    <subcellularLocation>
        <location evidence="1">Cell inner membrane</location>
        <topology evidence="1">Multi-pass membrane protein</topology>
    </subcellularLocation>
</comment>
<dbReference type="PANTHER" id="PTHR30482:SF20">
    <property type="entry name" value="HIGH-AFFINITY BRANCHED-CHAIN AMINO ACID TRANSPORT SYSTEM PERMEASE PROTEIN LIVM"/>
    <property type="match status" value="1"/>
</dbReference>
<dbReference type="AlphaFoldDB" id="A0A8S0FG97"/>
<keyword evidence="5 6" id="KW-0472">Membrane</keyword>
<dbReference type="EMBL" id="AP022360">
    <property type="protein sequence ID" value="BBU80121.1"/>
    <property type="molecule type" value="Genomic_DNA"/>
</dbReference>
<evidence type="ECO:0000256" key="2">
    <source>
        <dbReference type="ARBA" id="ARBA00022475"/>
    </source>
</evidence>
<evidence type="ECO:0000313" key="8">
    <source>
        <dbReference type="Proteomes" id="UP000467488"/>
    </source>
</evidence>
<keyword evidence="2" id="KW-1003">Cell membrane</keyword>
<evidence type="ECO:0000256" key="6">
    <source>
        <dbReference type="SAM" id="Phobius"/>
    </source>
</evidence>
<proteinExistence type="predicted"/>
<dbReference type="Proteomes" id="UP000467488">
    <property type="component" value="Chromosome"/>
</dbReference>
<dbReference type="GO" id="GO:0015658">
    <property type="term" value="F:branched-chain amino acid transmembrane transporter activity"/>
    <property type="evidence" value="ECO:0007669"/>
    <property type="project" value="InterPro"/>
</dbReference>
<keyword evidence="3 6" id="KW-0812">Transmembrane</keyword>
<dbReference type="InterPro" id="IPR001851">
    <property type="entry name" value="ABC_transp_permease"/>
</dbReference>
<feature type="transmembrane region" description="Helical" evidence="6">
    <location>
        <begin position="119"/>
        <end position="139"/>
    </location>
</feature>
<evidence type="ECO:0000256" key="3">
    <source>
        <dbReference type="ARBA" id="ARBA00022692"/>
    </source>
</evidence>
<gene>
    <name evidence="7" type="ORF">EIMP300_15210</name>
</gene>
<reference evidence="7 8" key="1">
    <citation type="submission" date="2020-01" db="EMBL/GenBank/DDBJ databases">
        <title>Dynamics of blaIMP-6 dissemination in carbapenem resistant Enterobacteriacea isolated from regional surveillance in Osaka, Japan.</title>
        <authorList>
            <person name="Abe R."/>
            <person name="Akeda Y."/>
            <person name="Sugawara Y."/>
            <person name="Yamamoto N."/>
            <person name="Tomono K."/>
            <person name="Takeuchi D."/>
            <person name="Kawahara R."/>
            <person name="Hamada S."/>
        </authorList>
    </citation>
    <scope>NUCLEOTIDE SEQUENCE [LARGE SCALE GENOMIC DNA]</scope>
    <source>
        <strain evidence="7 8">E300</strain>
    </source>
</reference>
<keyword evidence="4 6" id="KW-1133">Transmembrane helix</keyword>
<dbReference type="GO" id="GO:0005886">
    <property type="term" value="C:plasma membrane"/>
    <property type="evidence" value="ECO:0007669"/>
    <property type="project" value="UniProtKB-SubCell"/>
</dbReference>
<evidence type="ECO:0000256" key="1">
    <source>
        <dbReference type="ARBA" id="ARBA00004429"/>
    </source>
</evidence>